<feature type="domain" description="EF-hand" evidence="5">
    <location>
        <begin position="639"/>
        <end position="674"/>
    </location>
</feature>
<dbReference type="FunFam" id="1.10.8.270:FF:000015">
    <property type="entry name" value="GTPase activating protein (Gyp2)"/>
    <property type="match status" value="1"/>
</dbReference>
<dbReference type="GO" id="GO:0031267">
    <property type="term" value="F:small GTPase binding"/>
    <property type="evidence" value="ECO:0007669"/>
    <property type="project" value="TreeGrafter"/>
</dbReference>
<dbReference type="InterPro" id="IPR000195">
    <property type="entry name" value="Rab-GAP-TBC_dom"/>
</dbReference>
<dbReference type="GO" id="GO:0005096">
    <property type="term" value="F:GTPase activator activity"/>
    <property type="evidence" value="ECO:0007669"/>
    <property type="project" value="UniProtKB-KW"/>
</dbReference>
<dbReference type="InterPro" id="IPR002048">
    <property type="entry name" value="EF_hand_dom"/>
</dbReference>
<dbReference type="Pfam" id="PF00566">
    <property type="entry name" value="RabGAP-TBC"/>
    <property type="match status" value="1"/>
</dbReference>
<dbReference type="GeneID" id="13886706"/>
<dbReference type="PANTHER" id="PTHR47219">
    <property type="entry name" value="RAB GTPASE-ACTIVATING PROTEIN 1-LIKE"/>
    <property type="match status" value="1"/>
</dbReference>
<dbReference type="Gene3D" id="1.10.238.10">
    <property type="entry name" value="EF-hand"/>
    <property type="match status" value="1"/>
</dbReference>
<evidence type="ECO:0000313" key="7">
    <source>
        <dbReference type="Proteomes" id="UP000005220"/>
    </source>
</evidence>
<dbReference type="GO" id="GO:0005509">
    <property type="term" value="F:calcium ion binding"/>
    <property type="evidence" value="ECO:0007669"/>
    <property type="project" value="InterPro"/>
</dbReference>
<dbReference type="Proteomes" id="UP000005220">
    <property type="component" value="Chromosome 11"/>
</dbReference>
<dbReference type="InterPro" id="IPR011992">
    <property type="entry name" value="EF-hand-dom_pair"/>
</dbReference>
<dbReference type="FunCoup" id="H2B1L7">
    <property type="interactions" value="25"/>
</dbReference>
<gene>
    <name evidence="6" type="primary">KAFR0K01630</name>
    <name evidence="6" type="ORF">KAFR_0K01630</name>
</gene>
<evidence type="ECO:0000313" key="6">
    <source>
        <dbReference type="EMBL" id="CCF60517.1"/>
    </source>
</evidence>
<dbReference type="InterPro" id="IPR018247">
    <property type="entry name" value="EF_Hand_1_Ca_BS"/>
</dbReference>
<protein>
    <recommendedName>
        <fullName evidence="8">Rab-GAP TBC domain-containing protein</fullName>
    </recommendedName>
</protein>
<keyword evidence="2" id="KW-0106">Calcium</keyword>
<dbReference type="InterPro" id="IPR035969">
    <property type="entry name" value="Rab-GAP_TBC_sf"/>
</dbReference>
<feature type="compositionally biased region" description="Basic and acidic residues" evidence="3">
    <location>
        <begin position="941"/>
        <end position="952"/>
    </location>
</feature>
<evidence type="ECO:0000256" key="3">
    <source>
        <dbReference type="SAM" id="MobiDB-lite"/>
    </source>
</evidence>
<dbReference type="STRING" id="1071382.H2B1L7"/>
<dbReference type="Gene3D" id="1.10.10.750">
    <property type="entry name" value="Ypt/Rab-GAP domain of gyp1p, domain 1"/>
    <property type="match status" value="1"/>
</dbReference>
<dbReference type="SMART" id="SM00568">
    <property type="entry name" value="GRAM"/>
    <property type="match status" value="1"/>
</dbReference>
<dbReference type="RefSeq" id="XP_003959652.1">
    <property type="nucleotide sequence ID" value="XM_003959603.1"/>
</dbReference>
<accession>H2B1L7</accession>
<keyword evidence="1" id="KW-0343">GTPase activation</keyword>
<feature type="domain" description="Rab-GAP TBC" evidence="4">
    <location>
        <begin position="245"/>
        <end position="433"/>
    </location>
</feature>
<dbReference type="AlphaFoldDB" id="H2B1L7"/>
<dbReference type="HOGENOM" id="CLU_003538_0_1_1"/>
<dbReference type="Gene3D" id="1.10.8.270">
    <property type="entry name" value="putative rabgap domain of human tbc1 domain family member 14 like domains"/>
    <property type="match status" value="1"/>
</dbReference>
<keyword evidence="7" id="KW-1185">Reference proteome</keyword>
<dbReference type="SMART" id="SM00164">
    <property type="entry name" value="TBC"/>
    <property type="match status" value="1"/>
</dbReference>
<dbReference type="PANTHER" id="PTHR47219:SF20">
    <property type="entry name" value="TBC1 DOMAIN FAMILY MEMBER 2B"/>
    <property type="match status" value="1"/>
</dbReference>
<dbReference type="KEGG" id="kaf:KAFR_0K01630"/>
<proteinExistence type="predicted"/>
<dbReference type="eggNOG" id="KOG4347">
    <property type="taxonomic scope" value="Eukaryota"/>
</dbReference>
<feature type="region of interest" description="Disordered" evidence="3">
    <location>
        <begin position="916"/>
        <end position="952"/>
    </location>
</feature>
<sequence>MSFFSSLREKTKILDRITESFTPSLTRDEKFKLQYKLPSEEAILDDANADISFISANNAVYDESKKQNGLKGEPVAYIFSGKLYLTSHYLVFKDAFDESSCVLILNISTIKRVERSPSASYSFALMVTLYSSSQLLIQFIGLRYKSEQFCELLKQKLRENIPNAKKLDKFLATCYSEFLISKNVLRRKDILAPRAGLGQHYKYPAHPEMAKEKAKLRLWFEYFKENGENLAIMKNPKFTKLVRIGVPSRMRGEIWELCSGALYLRYAFQGEYERILEENKGKTSQAIDEIEKDLKRSLPEYSAYQTEEGIQRLRNVLTAYSWKNPDVGYCQAMNIVCAALLIYMTEEQAFWCLSNLCDVYVPGYYSKTMYGTLLDQKVFEAFVEEKLPVLNDYIVKHDIQLSVVSLPWFLSLFYTSMPLEYAVRIMDIFFMNGAKTLFQVALAVLKLNADDILQADDDGMFIAIIKNYFRTLGESAHPDSPDIRYRQITKFQELLVTAFKEFSVITDSMIAQGRHRYQKGILENIETFVKKTQVRHMPKTFYLSTDDLSNLYDIYYDSIETHKISMGTGSSNMTFEVFVQFLGKFCDWCKPCQMDKDPAFKKQKEDFLRKIFNNWDSSSLGELTINDVVLGLEKLLTTDLLESMNYFFTLYDSDSDGELQREEVLEMSEGLILLTEPWRSGRLVDFLTKKSIEDDIAEKIVKENGDVIQSMEEIELPTGVVIEEEKYKSEQSERYLKAASSFLQRSFEYAKSLDLSEEVNLIDLSDNEDDSEAKESKRKKFQSLKHNAALDPTHSKVIDLATFRMIILADETYELFFAQTLRLSIHLNEGFATSSTNKVLKSMLDGIIADGKRVAEQVRRRVDSVATRGSVNSLDSGPQTLGGSITRSEDIDDFTSEHLEEHADLLQDSLLDIYDTSDHEGGQTSQQRKLETLKPRPVSEGNKKEDLIEFEA</sequence>
<reference evidence="6 7" key="1">
    <citation type="journal article" date="2011" name="Proc. Natl. Acad. Sci. U.S.A.">
        <title>Evolutionary erosion of yeast sex chromosomes by mating-type switching accidents.</title>
        <authorList>
            <person name="Gordon J.L."/>
            <person name="Armisen D."/>
            <person name="Proux-Wera E."/>
            <person name="Oheigeartaigh S.S."/>
            <person name="Byrne K.P."/>
            <person name="Wolfe K.H."/>
        </authorList>
    </citation>
    <scope>NUCLEOTIDE SEQUENCE [LARGE SCALE GENOMIC DNA]</scope>
    <source>
        <strain evidence="7">ATCC 22294 / BCRC 22015 / CBS 2517 / CECT 1963 / NBRC 1671 / NRRL Y-8276</strain>
    </source>
</reference>
<evidence type="ECO:0000259" key="4">
    <source>
        <dbReference type="PROSITE" id="PS50086"/>
    </source>
</evidence>
<evidence type="ECO:0000259" key="5">
    <source>
        <dbReference type="PROSITE" id="PS50222"/>
    </source>
</evidence>
<evidence type="ECO:0000256" key="1">
    <source>
        <dbReference type="ARBA" id="ARBA00022468"/>
    </source>
</evidence>
<dbReference type="Gene3D" id="1.10.472.80">
    <property type="entry name" value="Ypt/Rab-GAP domain of gyp1p, domain 3"/>
    <property type="match status" value="1"/>
</dbReference>
<evidence type="ECO:0000256" key="2">
    <source>
        <dbReference type="ARBA" id="ARBA00022837"/>
    </source>
</evidence>
<dbReference type="EMBL" id="HE650831">
    <property type="protein sequence ID" value="CCF60517.1"/>
    <property type="molecule type" value="Genomic_DNA"/>
</dbReference>
<dbReference type="SUPFAM" id="SSF47923">
    <property type="entry name" value="Ypt/Rab-GAP domain of gyp1p"/>
    <property type="match status" value="2"/>
</dbReference>
<dbReference type="PROSITE" id="PS50222">
    <property type="entry name" value="EF_HAND_2"/>
    <property type="match status" value="1"/>
</dbReference>
<dbReference type="PROSITE" id="PS00018">
    <property type="entry name" value="EF_HAND_1"/>
    <property type="match status" value="1"/>
</dbReference>
<dbReference type="InterPro" id="IPR004182">
    <property type="entry name" value="GRAM"/>
</dbReference>
<dbReference type="Pfam" id="PF02893">
    <property type="entry name" value="GRAM"/>
    <property type="match status" value="1"/>
</dbReference>
<dbReference type="GO" id="GO:0005737">
    <property type="term" value="C:cytoplasm"/>
    <property type="evidence" value="ECO:0007669"/>
    <property type="project" value="EnsemblFungi"/>
</dbReference>
<dbReference type="SUPFAM" id="SSF47473">
    <property type="entry name" value="EF-hand"/>
    <property type="match status" value="1"/>
</dbReference>
<evidence type="ECO:0008006" key="8">
    <source>
        <dbReference type="Google" id="ProtNLM"/>
    </source>
</evidence>
<dbReference type="InterPro" id="IPR050302">
    <property type="entry name" value="Rab_GAP_TBC_domain"/>
</dbReference>
<dbReference type="PROSITE" id="PS50086">
    <property type="entry name" value="TBC_RABGAP"/>
    <property type="match status" value="1"/>
</dbReference>
<dbReference type="GO" id="GO:0043332">
    <property type="term" value="C:mating projection tip"/>
    <property type="evidence" value="ECO:0007669"/>
    <property type="project" value="EnsemblFungi"/>
</dbReference>
<dbReference type="InParanoid" id="H2B1L7"/>
<dbReference type="OrthoDB" id="17687at2759"/>
<organism evidence="6 7">
    <name type="scientific">Kazachstania africana (strain ATCC 22294 / BCRC 22015 / CBS 2517 / CECT 1963 / NBRC 1671 / NRRL Y-8276)</name>
    <name type="common">Yeast</name>
    <name type="synonym">Kluyveromyces africanus</name>
    <dbReference type="NCBI Taxonomy" id="1071382"/>
    <lineage>
        <taxon>Eukaryota</taxon>
        <taxon>Fungi</taxon>
        <taxon>Dikarya</taxon>
        <taxon>Ascomycota</taxon>
        <taxon>Saccharomycotina</taxon>
        <taxon>Saccharomycetes</taxon>
        <taxon>Saccharomycetales</taxon>
        <taxon>Saccharomycetaceae</taxon>
        <taxon>Kazachstania</taxon>
    </lineage>
</organism>
<name>H2B1L7_KAZAF</name>